<dbReference type="Gene3D" id="3.30.565.10">
    <property type="entry name" value="Histidine kinase-like ATPase, C-terminal domain"/>
    <property type="match status" value="1"/>
</dbReference>
<comment type="caution">
    <text evidence="7">The sequence shown here is derived from an EMBL/GenBank/DDBJ whole genome shotgun (WGS) entry which is preliminary data.</text>
</comment>
<dbReference type="SMART" id="SM00304">
    <property type="entry name" value="HAMP"/>
    <property type="match status" value="1"/>
</dbReference>
<keyword evidence="5" id="KW-0812">Transmembrane</keyword>
<keyword evidence="2" id="KW-0597">Phosphoprotein</keyword>
<evidence type="ECO:0000256" key="1">
    <source>
        <dbReference type="ARBA" id="ARBA00004370"/>
    </source>
</evidence>
<dbReference type="EMBL" id="BAABYW010000002">
    <property type="protein sequence ID" value="GAA6411247.1"/>
    <property type="molecule type" value="Genomic_DNA"/>
</dbReference>
<dbReference type="Proteomes" id="UP001600943">
    <property type="component" value="Unassembled WGS sequence"/>
</dbReference>
<keyword evidence="4 7" id="KW-0418">Kinase</keyword>
<dbReference type="PROSITE" id="PS50885">
    <property type="entry name" value="HAMP"/>
    <property type="match status" value="1"/>
</dbReference>
<dbReference type="InterPro" id="IPR050640">
    <property type="entry name" value="Bact_2-comp_sensor_kinase"/>
</dbReference>
<accession>A0ABQ0BII5</accession>
<dbReference type="Gene3D" id="6.10.340.10">
    <property type="match status" value="1"/>
</dbReference>
<keyword evidence="8" id="KW-1185">Reference proteome</keyword>
<evidence type="ECO:0000313" key="7">
    <source>
        <dbReference type="EMBL" id="GAA6411247.1"/>
    </source>
</evidence>
<dbReference type="PANTHER" id="PTHR34220">
    <property type="entry name" value="SENSOR HISTIDINE KINASE YPDA"/>
    <property type="match status" value="1"/>
</dbReference>
<keyword evidence="3" id="KW-0808">Transferase</keyword>
<protein>
    <submittedName>
        <fullName evidence="7">Sensor histidine kinase</fullName>
    </submittedName>
</protein>
<sequence length="590" mass="67689">MRCLDRAKAYIKKRFLGKNLSQKVHVLFGFSISLYIILFLLFLIILKGNLDSHINEMNYDTMASIENDLNSSFENISTMGEIIINNSEIRSYLRSTQKSVDTFEVLSSIYSVATAFNNIDSIYVFKLDGGYINISNVFTEVNVGMIDNTEWKERVFSELGKNLILVNGDGLFHVGEGDNILSFIRVVNDINTQKPIGILAINTSMRLLENTYKTMSDTGKEFAFYDEAGTFLCGSNKCEFNDELKDADTFVTKRKAFGWLAHYYPMKEAPLILVENAKIDYIKQLPIQSIVLVILVAAVTIFCFTLFSLFIKHQITRPIESMVASMDNVKSGWLRRVGIKLPNDEMGKLKDSYNNMLIEINHLIEELLDKEKYLRRVELEAMHEQIKPHFLYNTLDMIGSLALDDNAEDVYDAIEALGVFYRNFLNKGEQEILIGDELEIIKSYLKLQKLRYGKIIEEKIVVDKGLENRKILKLILQPLVENSLYHGAIPKGELCRIYIKIKETEKDIVISITDTGVGMSNDKIKKIMETDSKSFGLKRTIERIRNFYGREDVCQLKSKPGYYFQVILYIPKVTEKVISQDCYNTNRSSD</sequence>
<evidence type="ECO:0000256" key="3">
    <source>
        <dbReference type="ARBA" id="ARBA00022679"/>
    </source>
</evidence>
<proteinExistence type="predicted"/>
<feature type="transmembrane region" description="Helical" evidence="5">
    <location>
        <begin position="290"/>
        <end position="311"/>
    </location>
</feature>
<keyword evidence="5" id="KW-1133">Transmembrane helix</keyword>
<dbReference type="GO" id="GO:0016301">
    <property type="term" value="F:kinase activity"/>
    <property type="evidence" value="ECO:0007669"/>
    <property type="project" value="UniProtKB-KW"/>
</dbReference>
<dbReference type="SUPFAM" id="SSF55874">
    <property type="entry name" value="ATPase domain of HSP90 chaperone/DNA topoisomerase II/histidine kinase"/>
    <property type="match status" value="1"/>
</dbReference>
<dbReference type="InterPro" id="IPR003660">
    <property type="entry name" value="HAMP_dom"/>
</dbReference>
<feature type="transmembrane region" description="Helical" evidence="5">
    <location>
        <begin position="24"/>
        <end position="46"/>
    </location>
</feature>
<dbReference type="CDD" id="cd06225">
    <property type="entry name" value="HAMP"/>
    <property type="match status" value="1"/>
</dbReference>
<gene>
    <name evidence="7" type="ORF">K040078D81_53640</name>
</gene>
<dbReference type="InterPro" id="IPR003594">
    <property type="entry name" value="HATPase_dom"/>
</dbReference>
<comment type="subcellular location">
    <subcellularLocation>
        <location evidence="1">Membrane</location>
    </subcellularLocation>
</comment>
<evidence type="ECO:0000256" key="5">
    <source>
        <dbReference type="SAM" id="Phobius"/>
    </source>
</evidence>
<evidence type="ECO:0000256" key="4">
    <source>
        <dbReference type="ARBA" id="ARBA00022777"/>
    </source>
</evidence>
<dbReference type="Pfam" id="PF02518">
    <property type="entry name" value="HATPase_c"/>
    <property type="match status" value="1"/>
</dbReference>
<evidence type="ECO:0000256" key="2">
    <source>
        <dbReference type="ARBA" id="ARBA00022553"/>
    </source>
</evidence>
<evidence type="ECO:0000313" key="8">
    <source>
        <dbReference type="Proteomes" id="UP001600943"/>
    </source>
</evidence>
<dbReference type="InterPro" id="IPR010559">
    <property type="entry name" value="Sig_transdc_His_kin_internal"/>
</dbReference>
<feature type="domain" description="HAMP" evidence="6">
    <location>
        <begin position="313"/>
        <end position="365"/>
    </location>
</feature>
<name>A0ABQ0BII5_9FIRM</name>
<dbReference type="Pfam" id="PF00672">
    <property type="entry name" value="HAMP"/>
    <property type="match status" value="1"/>
</dbReference>
<dbReference type="RefSeq" id="WP_390409919.1">
    <property type="nucleotide sequence ID" value="NZ_BAABYW010000002.1"/>
</dbReference>
<dbReference type="Pfam" id="PF06580">
    <property type="entry name" value="His_kinase"/>
    <property type="match status" value="1"/>
</dbReference>
<dbReference type="InterPro" id="IPR036890">
    <property type="entry name" value="HATPase_C_sf"/>
</dbReference>
<organism evidence="7 8">
    <name type="scientific">Blautia hominis</name>
    <dbReference type="NCBI Taxonomy" id="2025493"/>
    <lineage>
        <taxon>Bacteria</taxon>
        <taxon>Bacillati</taxon>
        <taxon>Bacillota</taxon>
        <taxon>Clostridia</taxon>
        <taxon>Lachnospirales</taxon>
        <taxon>Lachnospiraceae</taxon>
        <taxon>Blautia</taxon>
    </lineage>
</organism>
<evidence type="ECO:0000259" key="6">
    <source>
        <dbReference type="PROSITE" id="PS50885"/>
    </source>
</evidence>
<dbReference type="PANTHER" id="PTHR34220:SF7">
    <property type="entry name" value="SENSOR HISTIDINE KINASE YPDA"/>
    <property type="match status" value="1"/>
</dbReference>
<reference evidence="7 8" key="1">
    <citation type="submission" date="2024-04" db="EMBL/GenBank/DDBJ databases">
        <title>Defined microbial consortia suppress multidrug-resistant proinflammatory Enterobacteriaceae via ecological control.</title>
        <authorList>
            <person name="Furuichi M."/>
            <person name="Kawaguchi T."/>
            <person name="Pust M."/>
            <person name="Yasuma K."/>
            <person name="Plichta D."/>
            <person name="Hasegawa N."/>
            <person name="Ohya T."/>
            <person name="Bhattarai S."/>
            <person name="Sasajima S."/>
            <person name="Aoto Y."/>
            <person name="Tuganbaev T."/>
            <person name="Yaginuma M."/>
            <person name="Ueda M."/>
            <person name="Okahashi N."/>
            <person name="Amafuji K."/>
            <person name="Kiridooshi Y."/>
            <person name="Sugita K."/>
            <person name="Strazar M."/>
            <person name="Skelly A."/>
            <person name="Suda W."/>
            <person name="Hattori M."/>
            <person name="Nakamoto N."/>
            <person name="Caballero S."/>
            <person name="Norman J."/>
            <person name="Olle B."/>
            <person name="Tanoue T."/>
            <person name="Arita M."/>
            <person name="Bucci V."/>
            <person name="Atarashi K."/>
            <person name="Xavier R."/>
            <person name="Honda K."/>
        </authorList>
    </citation>
    <scope>NUCLEOTIDE SEQUENCE [LARGE SCALE GENOMIC DNA]</scope>
    <source>
        <strain evidence="8">k04-0078-D8-1</strain>
    </source>
</reference>
<keyword evidence="5" id="KW-0472">Membrane</keyword>